<dbReference type="InterPro" id="IPR025528">
    <property type="entry name" value="BrnA_antitoxin"/>
</dbReference>
<reference evidence="2" key="1">
    <citation type="journal article" date="2019" name="Int. J. Syst. Evol. Microbiol.">
        <title>The Global Catalogue of Microorganisms (GCM) 10K type strain sequencing project: providing services to taxonomists for standard genome sequencing and annotation.</title>
        <authorList>
            <consortium name="The Broad Institute Genomics Platform"/>
            <consortium name="The Broad Institute Genome Sequencing Center for Infectious Disease"/>
            <person name="Wu L."/>
            <person name="Ma J."/>
        </authorList>
    </citation>
    <scope>NUCLEOTIDE SEQUENCE [LARGE SCALE GENOMIC DNA]</scope>
    <source>
        <strain evidence="2">JCM 9933</strain>
    </source>
</reference>
<evidence type="ECO:0000313" key="2">
    <source>
        <dbReference type="Proteomes" id="UP001501588"/>
    </source>
</evidence>
<comment type="caution">
    <text evidence="1">The sequence shown here is derived from an EMBL/GenBank/DDBJ whole genome shotgun (WGS) entry which is preliminary data.</text>
</comment>
<accession>A0ABP3QQK9</accession>
<sequence length="104" mass="11237">MKPKLRAPTPEEEEAIQRGIAADPDNPEWTGADFAAALPAAEVVPAVAAAHARRRARGPQKAPTKRLVSIRLDRDVLDALQASGRGWQVRVNEIVRRAVLGDKG</sequence>
<dbReference type="EMBL" id="BAAAFZ010000055">
    <property type="protein sequence ID" value="GAA0593660.1"/>
    <property type="molecule type" value="Genomic_DNA"/>
</dbReference>
<proteinExistence type="predicted"/>
<dbReference type="Proteomes" id="UP001501588">
    <property type="component" value="Unassembled WGS sequence"/>
</dbReference>
<gene>
    <name evidence="1" type="ORF">GCM10009416_35040</name>
</gene>
<keyword evidence="2" id="KW-1185">Reference proteome</keyword>
<dbReference type="RefSeq" id="WP_343896670.1">
    <property type="nucleotide sequence ID" value="NZ_BAAAFZ010000055.1"/>
</dbReference>
<protein>
    <submittedName>
        <fullName evidence="1">BrnA antitoxin family protein</fullName>
    </submittedName>
</protein>
<organism evidence="1 2">
    <name type="scientific">Craurococcus roseus</name>
    <dbReference type="NCBI Taxonomy" id="77585"/>
    <lineage>
        <taxon>Bacteria</taxon>
        <taxon>Pseudomonadati</taxon>
        <taxon>Pseudomonadota</taxon>
        <taxon>Alphaproteobacteria</taxon>
        <taxon>Acetobacterales</taxon>
        <taxon>Acetobacteraceae</taxon>
        <taxon>Craurococcus</taxon>
    </lineage>
</organism>
<evidence type="ECO:0000313" key="1">
    <source>
        <dbReference type="EMBL" id="GAA0593660.1"/>
    </source>
</evidence>
<dbReference type="Pfam" id="PF14384">
    <property type="entry name" value="BrnA_antitoxin"/>
    <property type="match status" value="1"/>
</dbReference>
<name>A0ABP3QQK9_9PROT</name>